<dbReference type="GO" id="GO:0005764">
    <property type="term" value="C:lysosome"/>
    <property type="evidence" value="ECO:0007669"/>
    <property type="project" value="TreeGrafter"/>
</dbReference>
<dbReference type="PANTHER" id="PTHR22600:SF21">
    <property type="entry name" value="BETA-HEXOSAMINIDASE A"/>
    <property type="match status" value="1"/>
</dbReference>
<dbReference type="InterPro" id="IPR029018">
    <property type="entry name" value="Hex-like_dom2"/>
</dbReference>
<proteinExistence type="inferred from homology"/>
<evidence type="ECO:0000256" key="4">
    <source>
        <dbReference type="ARBA" id="ARBA00022801"/>
    </source>
</evidence>
<dbReference type="AlphaFoldDB" id="V6LDM4"/>
<accession>V6LDM4</accession>
<dbReference type="VEuPathDB" id="GiardiaDB:SS50377_26031"/>
<evidence type="ECO:0000259" key="5">
    <source>
        <dbReference type="Pfam" id="PF00728"/>
    </source>
</evidence>
<dbReference type="InterPro" id="IPR025705">
    <property type="entry name" value="Beta_hexosaminidase_sua/sub"/>
</dbReference>
<evidence type="ECO:0000313" key="6">
    <source>
        <dbReference type="EMBL" id="EST42348.1"/>
    </source>
</evidence>
<reference evidence="7" key="2">
    <citation type="submission" date="2020-12" db="EMBL/GenBank/DDBJ databases">
        <title>New Spironucleus salmonicida genome in near-complete chromosomes.</title>
        <authorList>
            <person name="Xu F."/>
            <person name="Kurt Z."/>
            <person name="Jimenez-Gonzalez A."/>
            <person name="Astvaldsson A."/>
            <person name="Andersson J.O."/>
            <person name="Svard S.G."/>
        </authorList>
    </citation>
    <scope>NUCLEOTIDE SEQUENCE</scope>
    <source>
        <strain evidence="7">ATCC 50377</strain>
    </source>
</reference>
<dbReference type="SUPFAM" id="SSF51445">
    <property type="entry name" value="(Trans)glycosidases"/>
    <property type="match status" value="1"/>
</dbReference>
<evidence type="ECO:0000256" key="3">
    <source>
        <dbReference type="ARBA" id="ARBA00012663"/>
    </source>
</evidence>
<dbReference type="EMBL" id="KI546164">
    <property type="protein sequence ID" value="EST42348.1"/>
    <property type="molecule type" value="Genomic_DNA"/>
</dbReference>
<sequence>MFLILALIPIPQEVSFSSQPPLRLESVKFRCQYYDLSSCQSDMQETLNFFQKQFDTDATSEKVQININLTQKNESPDPTTLNESYTISTLTTSIEIEACNVFGLSRALFTVFKYTENGFFNVSKTHDFSTSNIRFFQLNVADNFRNLNSLKTDITKLAFLSFNMIQLVVSSDVSTPLKNEFSPQNTLIKTAFPGRFYAPRDFAEIYEFALKIGVFVSLEFQNPGFCSLLEKGMKIQNSIQILNESSVNLIVGIFYENLMSVWPGKNIVHLSGKTVNLDEFRADAEIQKFVAEQDVSYSVLYGKFVQNVTRAVRQSYKDKQQPMIIKYEEQLEFAEDDDILQFHASQNVQKALALGFKVLLQVNQNLDKMKIGGETVRFRGEEWAHILKNCFVNDNKLILGGGFSAASVDGELDNAIAASQCLWQKIEPSEQFQERVQLVKAKMAKLR</sequence>
<reference evidence="6 7" key="1">
    <citation type="journal article" date="2014" name="PLoS Genet.">
        <title>The Genome of Spironucleus salmonicida Highlights a Fish Pathogen Adapted to Fluctuating Environments.</title>
        <authorList>
            <person name="Xu F."/>
            <person name="Jerlstrom-Hultqvist J."/>
            <person name="Einarsson E."/>
            <person name="Astvaldsson A."/>
            <person name="Svard S.G."/>
            <person name="Andersson J.O."/>
        </authorList>
    </citation>
    <scope>NUCLEOTIDE SEQUENCE</scope>
    <source>
        <strain evidence="7">ATCC 50377</strain>
    </source>
</reference>
<dbReference type="SUPFAM" id="SSF55545">
    <property type="entry name" value="beta-N-acetylhexosaminidase-like domain"/>
    <property type="match status" value="1"/>
</dbReference>
<dbReference type="Pfam" id="PF00728">
    <property type="entry name" value="Glyco_hydro_20"/>
    <property type="match status" value="1"/>
</dbReference>
<dbReference type="EMBL" id="AUWU02000006">
    <property type="protein sequence ID" value="KAH0571835.1"/>
    <property type="molecule type" value="Genomic_DNA"/>
</dbReference>
<name>V6LDM4_9EUKA</name>
<feature type="domain" description="Glycoside hydrolase family 20 catalytic" evidence="5">
    <location>
        <begin position="134"/>
        <end position="362"/>
    </location>
</feature>
<dbReference type="GO" id="GO:0005975">
    <property type="term" value="P:carbohydrate metabolic process"/>
    <property type="evidence" value="ECO:0007669"/>
    <property type="project" value="InterPro"/>
</dbReference>
<dbReference type="Gene3D" id="3.20.20.80">
    <property type="entry name" value="Glycosidases"/>
    <property type="match status" value="1"/>
</dbReference>
<protein>
    <recommendedName>
        <fullName evidence="3">beta-N-acetylhexosaminidase</fullName>
        <ecNumber evidence="3">3.2.1.52</ecNumber>
    </recommendedName>
</protein>
<comment type="similarity">
    <text evidence="2">Belongs to the glycosyl hydrolase 20 family.</text>
</comment>
<evidence type="ECO:0000256" key="1">
    <source>
        <dbReference type="ARBA" id="ARBA00001231"/>
    </source>
</evidence>
<dbReference type="PANTHER" id="PTHR22600">
    <property type="entry name" value="BETA-HEXOSAMINIDASE"/>
    <property type="match status" value="1"/>
</dbReference>
<evidence type="ECO:0000256" key="2">
    <source>
        <dbReference type="ARBA" id="ARBA00006285"/>
    </source>
</evidence>
<evidence type="ECO:0000313" key="8">
    <source>
        <dbReference type="Proteomes" id="UP000018208"/>
    </source>
</evidence>
<dbReference type="EC" id="3.2.1.52" evidence="3"/>
<dbReference type="GO" id="GO:0030203">
    <property type="term" value="P:glycosaminoglycan metabolic process"/>
    <property type="evidence" value="ECO:0007669"/>
    <property type="project" value="TreeGrafter"/>
</dbReference>
<dbReference type="Gene3D" id="3.30.379.10">
    <property type="entry name" value="Chitobiase/beta-hexosaminidase domain 2-like"/>
    <property type="match status" value="1"/>
</dbReference>
<dbReference type="InterPro" id="IPR015883">
    <property type="entry name" value="Glyco_hydro_20_cat"/>
</dbReference>
<evidence type="ECO:0000313" key="7">
    <source>
        <dbReference type="EMBL" id="KAH0571835.1"/>
    </source>
</evidence>
<dbReference type="Proteomes" id="UP000018208">
    <property type="component" value="Unassembled WGS sequence"/>
</dbReference>
<keyword evidence="8" id="KW-1185">Reference proteome</keyword>
<dbReference type="InterPro" id="IPR017853">
    <property type="entry name" value="GH"/>
</dbReference>
<comment type="catalytic activity">
    <reaction evidence="1">
        <text>Hydrolysis of terminal non-reducing N-acetyl-D-hexosamine residues in N-acetyl-beta-D-hexosaminides.</text>
        <dbReference type="EC" id="3.2.1.52"/>
    </reaction>
</comment>
<organism evidence="6">
    <name type="scientific">Spironucleus salmonicida</name>
    <dbReference type="NCBI Taxonomy" id="348837"/>
    <lineage>
        <taxon>Eukaryota</taxon>
        <taxon>Metamonada</taxon>
        <taxon>Diplomonadida</taxon>
        <taxon>Hexamitidae</taxon>
        <taxon>Hexamitinae</taxon>
        <taxon>Spironucleus</taxon>
    </lineage>
</organism>
<keyword evidence="4 6" id="KW-0378">Hydrolase</keyword>
<dbReference type="GO" id="GO:0004563">
    <property type="term" value="F:beta-N-acetylhexosaminidase activity"/>
    <property type="evidence" value="ECO:0007669"/>
    <property type="project" value="UniProtKB-EC"/>
</dbReference>
<dbReference type="GO" id="GO:0006689">
    <property type="term" value="P:ganglioside catabolic process"/>
    <property type="evidence" value="ECO:0007669"/>
    <property type="project" value="TreeGrafter"/>
</dbReference>
<dbReference type="OrthoDB" id="428480at2759"/>
<gene>
    <name evidence="6" type="ORF">SS50377_18137</name>
    <name evidence="7" type="ORF">SS50377_26031</name>
</gene>
<dbReference type="GO" id="GO:0016020">
    <property type="term" value="C:membrane"/>
    <property type="evidence" value="ECO:0007669"/>
    <property type="project" value="TreeGrafter"/>
</dbReference>